<reference evidence="1 2" key="1">
    <citation type="submission" date="2023-06" db="EMBL/GenBank/DDBJ databases">
        <title>Microbacterium sp. nov., isolated from a waste landfill.</title>
        <authorList>
            <person name="Wen W."/>
        </authorList>
    </citation>
    <scope>NUCLEOTIDE SEQUENCE [LARGE SCALE GENOMIC DNA]</scope>
    <source>
        <strain evidence="1 2">ASV49</strain>
    </source>
</reference>
<accession>A0ABT7MUU7</accession>
<protein>
    <submittedName>
        <fullName evidence="1">Uncharacterized protein</fullName>
    </submittedName>
</protein>
<sequence>MTAEVDRPVVVADTRQRFSIILPGTWASVPMADADTMRTTVARIVKERMPRDDRLAALRRDVREDLLASAKSAAEAGADLYALSLEILPGIPFPASMIGFVQPWPPMSVEALAAAGSAEEVVGLLVAAFPGSVAMPTATVPHVRRADVRTREIGQTETQMLDLEYWFADPTGSLTCLMVSVPECEAPELITALFDAVAASVFWTDPRTPEGGS</sequence>
<dbReference type="Proteomes" id="UP001235064">
    <property type="component" value="Unassembled WGS sequence"/>
</dbReference>
<proteinExistence type="predicted"/>
<name>A0ABT7MUU7_9MICO</name>
<gene>
    <name evidence="1" type="ORF">QSV35_02590</name>
</gene>
<organism evidence="1 2">
    <name type="scientific">Microbacterium candidum</name>
    <dbReference type="NCBI Taxonomy" id="3041922"/>
    <lineage>
        <taxon>Bacteria</taxon>
        <taxon>Bacillati</taxon>
        <taxon>Actinomycetota</taxon>
        <taxon>Actinomycetes</taxon>
        <taxon>Micrococcales</taxon>
        <taxon>Microbacteriaceae</taxon>
        <taxon>Microbacterium</taxon>
    </lineage>
</organism>
<comment type="caution">
    <text evidence="1">The sequence shown here is derived from an EMBL/GenBank/DDBJ whole genome shotgun (WGS) entry which is preliminary data.</text>
</comment>
<dbReference type="RefSeq" id="WP_286286408.1">
    <property type="nucleotide sequence ID" value="NZ_JASXSZ010000001.1"/>
</dbReference>
<dbReference type="EMBL" id="JASXSZ010000001">
    <property type="protein sequence ID" value="MDL9978210.1"/>
    <property type="molecule type" value="Genomic_DNA"/>
</dbReference>
<evidence type="ECO:0000313" key="1">
    <source>
        <dbReference type="EMBL" id="MDL9978210.1"/>
    </source>
</evidence>
<evidence type="ECO:0000313" key="2">
    <source>
        <dbReference type="Proteomes" id="UP001235064"/>
    </source>
</evidence>
<keyword evidence="2" id="KW-1185">Reference proteome</keyword>